<accession>A0AAP2UQP1</accession>
<keyword evidence="1" id="KW-1133">Transmembrane helix</keyword>
<reference evidence="2" key="2">
    <citation type="journal article" date="2022" name="Clin. Infect. Dis.">
        <title>Association between Clostridium innocuum and antibiotic-associated diarrhea in adults and children: A cross-sectional study and comparative genomics analysis.</title>
        <authorList>
            <person name="Cherny K.E."/>
            <person name="Muscat E.B."/>
            <person name="Balaji A."/>
            <person name="Mukherjee J."/>
            <person name="Ozer E.A."/>
            <person name="Angarone M.P."/>
            <person name="Hauser A.R."/>
            <person name="Sichel J.S."/>
            <person name="Amponsah E."/>
            <person name="Kociolek L.K."/>
        </authorList>
    </citation>
    <scope>NUCLEOTIDE SEQUENCE</scope>
    <source>
        <strain evidence="2">NU1-AC-029v</strain>
    </source>
</reference>
<keyword evidence="1" id="KW-0472">Membrane</keyword>
<dbReference type="AlphaFoldDB" id="A0AAP2UQP1"/>
<evidence type="ECO:0000313" key="5">
    <source>
        <dbReference type="Proteomes" id="UP001203972"/>
    </source>
</evidence>
<evidence type="ECO:0000313" key="2">
    <source>
        <dbReference type="EMBL" id="MCR0234127.1"/>
    </source>
</evidence>
<protein>
    <submittedName>
        <fullName evidence="2">Uncharacterized protein</fullName>
    </submittedName>
</protein>
<dbReference type="Proteomes" id="UP001203972">
    <property type="component" value="Unassembled WGS sequence"/>
</dbReference>
<sequence>MEKHTEHKLLHKAIDRISYRHRHEQALSSFKEKKRRYLSMNEDEFLLSYIEISMRCICKKWTLFFSSTVWLMMTISSFSYVKKLLAVFPAISDQEYRSTILLVSIGVPAMILLPWLVCLVNALIRQYRRMKEKMIMDEVRRYLRENIHDDENRRVL</sequence>
<evidence type="ECO:0000256" key="1">
    <source>
        <dbReference type="SAM" id="Phobius"/>
    </source>
</evidence>
<dbReference type="EMBL" id="CP048838">
    <property type="protein sequence ID" value="QJA03992.1"/>
    <property type="molecule type" value="Genomic_DNA"/>
</dbReference>
<proteinExistence type="predicted"/>
<dbReference type="Proteomes" id="UP000503330">
    <property type="component" value="Chromosome"/>
</dbReference>
<evidence type="ECO:0000313" key="3">
    <source>
        <dbReference type="EMBL" id="QJA03992.1"/>
    </source>
</evidence>
<feature type="transmembrane region" description="Helical" evidence="1">
    <location>
        <begin position="100"/>
        <end position="124"/>
    </location>
</feature>
<reference evidence="3 4" key="1">
    <citation type="submission" date="2020-02" db="EMBL/GenBank/DDBJ databases">
        <authorList>
            <person name="Kociolek L.K."/>
            <person name="Ozer E.A."/>
        </authorList>
    </citation>
    <scope>NUCLEOTIDE SEQUENCE [LARGE SCALE GENOMIC DNA]</scope>
    <source>
        <strain evidence="3 4">ATCC 14501</strain>
    </source>
</reference>
<feature type="transmembrane region" description="Helical" evidence="1">
    <location>
        <begin position="61"/>
        <end position="80"/>
    </location>
</feature>
<dbReference type="GeneID" id="61927242"/>
<organism evidence="2 5">
    <name type="scientific">Clostridium innocuum</name>
    <dbReference type="NCBI Taxonomy" id="1522"/>
    <lineage>
        <taxon>Bacteria</taxon>
        <taxon>Bacillati</taxon>
        <taxon>Bacillota</taxon>
        <taxon>Clostridia</taxon>
        <taxon>Eubacteriales</taxon>
        <taxon>Clostridiaceae</taxon>
        <taxon>Clostridium</taxon>
    </lineage>
</organism>
<evidence type="ECO:0000313" key="4">
    <source>
        <dbReference type="Proteomes" id="UP000503330"/>
    </source>
</evidence>
<dbReference type="RefSeq" id="WP_002611186.1">
    <property type="nucleotide sequence ID" value="NZ_BAAACC010000025.1"/>
</dbReference>
<gene>
    <name evidence="3" type="ORF">G4D54_16855</name>
    <name evidence="2" type="ORF">MKC95_15240</name>
</gene>
<name>A0AAP2UQP1_CLOIN</name>
<dbReference type="EMBL" id="JAKTMA010000028">
    <property type="protein sequence ID" value="MCR0234127.1"/>
    <property type="molecule type" value="Genomic_DNA"/>
</dbReference>
<keyword evidence="1" id="KW-0812">Transmembrane</keyword>